<dbReference type="EMBL" id="QWEA01000413">
    <property type="protein sequence ID" value="RIJ27268.1"/>
    <property type="molecule type" value="Genomic_DNA"/>
</dbReference>
<dbReference type="Proteomes" id="UP000266634">
    <property type="component" value="Unassembled WGS sequence"/>
</dbReference>
<comment type="caution">
    <text evidence="2">The sequence shown here is derived from an EMBL/GenBank/DDBJ whole genome shotgun (WGS) entry which is preliminary data.</text>
</comment>
<protein>
    <submittedName>
        <fullName evidence="2">Mycothiol synthase</fullName>
    </submittedName>
</protein>
<evidence type="ECO:0000313" key="2">
    <source>
        <dbReference type="EMBL" id="RIJ27268.1"/>
    </source>
</evidence>
<feature type="compositionally biased region" description="Pro residues" evidence="1">
    <location>
        <begin position="1"/>
        <end position="10"/>
    </location>
</feature>
<reference evidence="2 3" key="1">
    <citation type="submission" date="2018-08" db="EMBL/GenBank/DDBJ databases">
        <title>Genome Sequence of Clavibacter michiganensis Subspecies type strains, and the Atypical Peach-Colored Strains Isolated from Tomato.</title>
        <authorList>
            <person name="Osdaghi E."/>
            <person name="Portier P."/>
            <person name="Briand M."/>
            <person name="Jacques M.-A."/>
        </authorList>
    </citation>
    <scope>NUCLEOTIDE SEQUENCE [LARGE SCALE GENOMIC DNA]</scope>
    <source>
        <strain evidence="2 3">CFBP 6488</strain>
    </source>
</reference>
<evidence type="ECO:0000256" key="1">
    <source>
        <dbReference type="SAM" id="MobiDB-lite"/>
    </source>
</evidence>
<gene>
    <name evidence="2" type="ORF">DZF93_10475</name>
</gene>
<name>A0A399R7B7_9MICO</name>
<feature type="region of interest" description="Disordered" evidence="1">
    <location>
        <begin position="1"/>
        <end position="24"/>
    </location>
</feature>
<feature type="non-terminal residue" evidence="2">
    <location>
        <position position="36"/>
    </location>
</feature>
<evidence type="ECO:0000313" key="3">
    <source>
        <dbReference type="Proteomes" id="UP000266634"/>
    </source>
</evidence>
<accession>A0A399R7B7</accession>
<organism evidence="2 3">
    <name type="scientific">Clavibacter michiganensis subsp. insidiosus</name>
    <dbReference type="NCBI Taxonomy" id="33014"/>
    <lineage>
        <taxon>Bacteria</taxon>
        <taxon>Bacillati</taxon>
        <taxon>Actinomycetota</taxon>
        <taxon>Actinomycetes</taxon>
        <taxon>Micrococcales</taxon>
        <taxon>Microbacteriaceae</taxon>
        <taxon>Clavibacter</taxon>
    </lineage>
</organism>
<proteinExistence type="predicted"/>
<dbReference type="AlphaFoldDB" id="A0A399R7B7"/>
<sequence>MSAFPPPPAPEATEPDAPRVVRVEPAPDAVRGILAL</sequence>